<dbReference type="RefSeq" id="WP_308482351.1">
    <property type="nucleotide sequence ID" value="NZ_OY726397.1"/>
</dbReference>
<name>A0ABM9LPJ1_9MYCO</name>
<dbReference type="Proteomes" id="UP001190465">
    <property type="component" value="Chromosome"/>
</dbReference>
<evidence type="ECO:0000313" key="3">
    <source>
        <dbReference type="Proteomes" id="UP001190465"/>
    </source>
</evidence>
<proteinExistence type="predicted"/>
<sequence length="42" mass="4533">MPDDREGPQDAVPGLQQPPRGVAEDGRQPQQDGRGHDPGDQQ</sequence>
<evidence type="ECO:0000256" key="1">
    <source>
        <dbReference type="SAM" id="MobiDB-lite"/>
    </source>
</evidence>
<dbReference type="EMBL" id="OY726397">
    <property type="protein sequence ID" value="CAJ1502525.1"/>
    <property type="molecule type" value="Genomic_DNA"/>
</dbReference>
<keyword evidence="3" id="KW-1185">Reference proteome</keyword>
<protein>
    <submittedName>
        <fullName evidence="2">Uncharacterized protein</fullName>
    </submittedName>
</protein>
<reference evidence="2 3" key="1">
    <citation type="submission" date="2023-08" db="EMBL/GenBank/DDBJ databases">
        <authorList>
            <person name="Folkvardsen B D."/>
            <person name="Norman A."/>
        </authorList>
    </citation>
    <scope>NUCLEOTIDE SEQUENCE [LARGE SCALE GENOMIC DNA]</scope>
    <source>
        <strain evidence="2 3">Mu0053</strain>
    </source>
</reference>
<evidence type="ECO:0000313" key="2">
    <source>
        <dbReference type="EMBL" id="CAJ1502525.1"/>
    </source>
</evidence>
<feature type="compositionally biased region" description="Basic and acidic residues" evidence="1">
    <location>
        <begin position="22"/>
        <end position="42"/>
    </location>
</feature>
<feature type="region of interest" description="Disordered" evidence="1">
    <location>
        <begin position="1"/>
        <end position="42"/>
    </location>
</feature>
<organism evidence="2 3">
    <name type="scientific">[Mycobacterium] burgundiense</name>
    <dbReference type="NCBI Taxonomy" id="3064286"/>
    <lineage>
        <taxon>Bacteria</taxon>
        <taxon>Bacillati</taxon>
        <taxon>Actinomycetota</taxon>
        <taxon>Actinomycetes</taxon>
        <taxon>Mycobacteriales</taxon>
        <taxon>Mycobacteriaceae</taxon>
        <taxon>Mycolicibacterium</taxon>
    </lineage>
</organism>
<gene>
    <name evidence="2" type="ORF">MU0053_002204</name>
</gene>
<accession>A0ABM9LPJ1</accession>